<gene>
    <name evidence="1" type="ordered locus">Mmcs_3804</name>
</gene>
<evidence type="ECO:0000313" key="1">
    <source>
        <dbReference type="EMBL" id="ABG09910.1"/>
    </source>
</evidence>
<protein>
    <submittedName>
        <fullName evidence="1">Uncharacterized protein</fullName>
    </submittedName>
</protein>
<organism evidence="1">
    <name type="scientific">Mycobacterium sp. (strain MCS)</name>
    <dbReference type="NCBI Taxonomy" id="164756"/>
    <lineage>
        <taxon>Bacteria</taxon>
        <taxon>Bacillati</taxon>
        <taxon>Actinomycetota</taxon>
        <taxon>Actinomycetes</taxon>
        <taxon>Mycobacteriales</taxon>
        <taxon>Mycobacteriaceae</taxon>
        <taxon>Mycobacterium</taxon>
    </lineage>
</organism>
<proteinExistence type="predicted"/>
<accession>A0A5Q5BNA4</accession>
<reference evidence="1" key="1">
    <citation type="submission" date="2006-06" db="EMBL/GenBank/DDBJ databases">
        <title>Complete sequence of chromosome of Mycobacterium sp. MCS.</title>
        <authorList>
            <consortium name="US DOE Joint Genome Institute"/>
            <person name="Copeland A."/>
            <person name="Lucas S."/>
            <person name="Lapidus A."/>
            <person name="Barry K."/>
            <person name="Detter J.C."/>
            <person name="Glavina del Rio T."/>
            <person name="Hammon N."/>
            <person name="Israni S."/>
            <person name="Dalin E."/>
            <person name="Tice H."/>
            <person name="Pitluck S."/>
            <person name="Martinez M."/>
            <person name="Schmutz J."/>
            <person name="Larimer F."/>
            <person name="Land M."/>
            <person name="Hauser L."/>
            <person name="Kyrpides N."/>
            <person name="Kim E."/>
            <person name="Miller C.D."/>
            <person name="Hughes J.E."/>
            <person name="Anderson A.J."/>
            <person name="Sims R.C."/>
            <person name="Richardson P."/>
        </authorList>
    </citation>
    <scope>NUCLEOTIDE SEQUENCE [LARGE SCALE GENOMIC DNA]</scope>
    <source>
        <strain evidence="1">MCS</strain>
    </source>
</reference>
<sequence>MPRNRFKPGAEHPNWRGDAASYAAIHYRLRTTLGSARDHRCVDCGEPAKHWSFSGCESEIPRRRNEAGRVISPPYCPHPEHFSPRCIPCHWRHDGAADRLNKKPAKKSA</sequence>
<dbReference type="KEGG" id="mmc:Mmcs_3804"/>
<name>A0A5Q5BNA4_MYCSS</name>
<dbReference type="EMBL" id="CP000384">
    <property type="protein sequence ID" value="ABG09910.1"/>
    <property type="molecule type" value="Genomic_DNA"/>
</dbReference>
<dbReference type="AlphaFoldDB" id="A0A5Q5BNA4"/>